<keyword evidence="2" id="KW-1185">Reference proteome</keyword>
<protein>
    <submittedName>
        <fullName evidence="1">Uncharacterized protein</fullName>
    </submittedName>
</protein>
<dbReference type="KEGG" id="pabo:BCY86_07740"/>
<dbReference type="EMBL" id="CP016908">
    <property type="protein sequence ID" value="APS00577.1"/>
    <property type="molecule type" value="Genomic_DNA"/>
</dbReference>
<name>A0A1L6MYN8_9BACT</name>
<reference evidence="1 2" key="1">
    <citation type="submission" date="2016-08" db="EMBL/GenBank/DDBJ databases">
        <title>Identification and validation of antigenic proteins from Pajaroellobacter abortibovis using de-novo genome sequence assembly and reverse vaccinology.</title>
        <authorList>
            <person name="Welly B.T."/>
            <person name="Miller M.R."/>
            <person name="Stott J.L."/>
            <person name="Blanchard M.T."/>
            <person name="Islas-Trejo A.D."/>
            <person name="O'Rourke S.M."/>
            <person name="Young A.E."/>
            <person name="Medrano J.F."/>
            <person name="Van Eenennaam A.L."/>
        </authorList>
    </citation>
    <scope>NUCLEOTIDE SEQUENCE [LARGE SCALE GENOMIC DNA]</scope>
    <source>
        <strain evidence="1 2">BTF92-0548A/99-0131</strain>
    </source>
</reference>
<evidence type="ECO:0000313" key="1">
    <source>
        <dbReference type="EMBL" id="APS00577.1"/>
    </source>
</evidence>
<dbReference type="AlphaFoldDB" id="A0A1L6MYN8"/>
<sequence length="98" mass="11143">MIILVVGISLNYLVEQIIQTIVQSYLGEIQHIEEVKSKLTTLSDQDQKTLGWRVLILRSTPFLPFYFFSSPKGTASVDRGRGSESDKLFLQDSPLYFS</sequence>
<evidence type="ECO:0000313" key="2">
    <source>
        <dbReference type="Proteomes" id="UP000185544"/>
    </source>
</evidence>
<dbReference type="Proteomes" id="UP000185544">
    <property type="component" value="Chromosome"/>
</dbReference>
<gene>
    <name evidence="1" type="ORF">BCY86_07740</name>
</gene>
<accession>A0A1L6MYN8</accession>
<organism evidence="1 2">
    <name type="scientific">Pajaroellobacter abortibovis</name>
    <dbReference type="NCBI Taxonomy" id="1882918"/>
    <lineage>
        <taxon>Bacteria</taxon>
        <taxon>Pseudomonadati</taxon>
        <taxon>Myxococcota</taxon>
        <taxon>Polyangia</taxon>
        <taxon>Polyangiales</taxon>
        <taxon>Polyangiaceae</taxon>
    </lineage>
</organism>
<proteinExistence type="predicted"/>
<dbReference type="STRING" id="1882918.BCY86_07740"/>